<dbReference type="Gene3D" id="3.40.30.10">
    <property type="entry name" value="Glutaredoxin"/>
    <property type="match status" value="1"/>
</dbReference>
<dbReference type="EMBL" id="JAIQCV010000002">
    <property type="protein sequence ID" value="KAH1122230.1"/>
    <property type="molecule type" value="Genomic_DNA"/>
</dbReference>
<accession>A0A9D3WF81</accession>
<gene>
    <name evidence="1" type="ORF">J1N35_005390</name>
</gene>
<sequence>MLSASDKQSMLAWSNCRYRHAAKATASFKDKWLLVNLQSSKEFSSHMVSVRLQFLLATWKIKVVLEDKYDDSGKGRKICTYYRLDWIPVVLVVDPITGQNALLVWNGST</sequence>
<keyword evidence="2" id="KW-1185">Reference proteome</keyword>
<dbReference type="InterPro" id="IPR036249">
    <property type="entry name" value="Thioredoxin-like_sf"/>
</dbReference>
<dbReference type="OrthoDB" id="1733707at2759"/>
<evidence type="ECO:0000313" key="1">
    <source>
        <dbReference type="EMBL" id="KAH1122230.1"/>
    </source>
</evidence>
<proteinExistence type="predicted"/>
<reference evidence="1 2" key="1">
    <citation type="journal article" date="2021" name="Plant Biotechnol. J.">
        <title>Multi-omics assisted identification of the key and species-specific regulatory components of drought-tolerant mechanisms in Gossypium stocksii.</title>
        <authorList>
            <person name="Yu D."/>
            <person name="Ke L."/>
            <person name="Zhang D."/>
            <person name="Wu Y."/>
            <person name="Sun Y."/>
            <person name="Mei J."/>
            <person name="Sun J."/>
            <person name="Sun Y."/>
        </authorList>
    </citation>
    <scope>NUCLEOTIDE SEQUENCE [LARGE SCALE GENOMIC DNA]</scope>
    <source>
        <strain evidence="2">cv. E1</strain>
        <tissue evidence="1">Leaf</tissue>
    </source>
</reference>
<protein>
    <recommendedName>
        <fullName evidence="3">Thioredoxin-like fold domain-containing protein</fullName>
    </recommendedName>
</protein>
<dbReference type="Proteomes" id="UP000828251">
    <property type="component" value="Unassembled WGS sequence"/>
</dbReference>
<name>A0A9D3WF81_9ROSI</name>
<evidence type="ECO:0000313" key="2">
    <source>
        <dbReference type="Proteomes" id="UP000828251"/>
    </source>
</evidence>
<organism evidence="1 2">
    <name type="scientific">Gossypium stocksii</name>
    <dbReference type="NCBI Taxonomy" id="47602"/>
    <lineage>
        <taxon>Eukaryota</taxon>
        <taxon>Viridiplantae</taxon>
        <taxon>Streptophyta</taxon>
        <taxon>Embryophyta</taxon>
        <taxon>Tracheophyta</taxon>
        <taxon>Spermatophyta</taxon>
        <taxon>Magnoliopsida</taxon>
        <taxon>eudicotyledons</taxon>
        <taxon>Gunneridae</taxon>
        <taxon>Pentapetalae</taxon>
        <taxon>rosids</taxon>
        <taxon>malvids</taxon>
        <taxon>Malvales</taxon>
        <taxon>Malvaceae</taxon>
        <taxon>Malvoideae</taxon>
        <taxon>Gossypium</taxon>
    </lineage>
</organism>
<comment type="caution">
    <text evidence="1">The sequence shown here is derived from an EMBL/GenBank/DDBJ whole genome shotgun (WGS) entry which is preliminary data.</text>
</comment>
<dbReference type="AlphaFoldDB" id="A0A9D3WF81"/>
<dbReference type="SUPFAM" id="SSF52833">
    <property type="entry name" value="Thioredoxin-like"/>
    <property type="match status" value="1"/>
</dbReference>
<evidence type="ECO:0008006" key="3">
    <source>
        <dbReference type="Google" id="ProtNLM"/>
    </source>
</evidence>